<dbReference type="KEGG" id="pkz:C5L36_0D05510"/>
<dbReference type="Gene3D" id="3.10.120.10">
    <property type="entry name" value="Cytochrome b5-like heme/steroid binding domain"/>
    <property type="match status" value="1"/>
</dbReference>
<name>A0A2U9R8T3_PICKU</name>
<gene>
    <name evidence="3" type="ORF">C5L36_0D05510</name>
</gene>
<protein>
    <recommendedName>
        <fullName evidence="2">Cytochrome b5 heme-binding domain-containing protein</fullName>
    </recommendedName>
</protein>
<dbReference type="SUPFAM" id="SSF55856">
    <property type="entry name" value="Cytochrome b5-like heme/steroid binding domain"/>
    <property type="match status" value="1"/>
</dbReference>
<dbReference type="InterPro" id="IPR001199">
    <property type="entry name" value="Cyt_B5-like_heme/steroid-bd"/>
</dbReference>
<dbReference type="Proteomes" id="UP000249293">
    <property type="component" value="Chromosome 4"/>
</dbReference>
<evidence type="ECO:0000313" key="4">
    <source>
        <dbReference type="Proteomes" id="UP000249293"/>
    </source>
</evidence>
<dbReference type="VEuPathDB" id="FungiDB:C5L36_0D05510"/>
<dbReference type="RefSeq" id="XP_029323302.1">
    <property type="nucleotide sequence ID" value="XM_029467442.1"/>
</dbReference>
<dbReference type="GeneID" id="40385654"/>
<evidence type="ECO:0000256" key="1">
    <source>
        <dbReference type="ARBA" id="ARBA00038357"/>
    </source>
</evidence>
<dbReference type="GO" id="GO:0012505">
    <property type="term" value="C:endomembrane system"/>
    <property type="evidence" value="ECO:0007669"/>
    <property type="project" value="TreeGrafter"/>
</dbReference>
<sequence>MPNNMESRSLLYPVIYDLNFSYKIWQTSNEGFSKYNSKSDICSVDMFIDTLRIISGLLLFNAISSYVFTGTSTWGYKGKWTNTEYLYHRLRGSPLRKYTIESLEASLHSTRYLLSINKQVFDVTAGGDTYNPHKKLKSKYSTFVGRDCTRMFINGCFHDMEQCTWDLRNIGFDNEWVEKTVDHWVRFYENHPRYWKVGYLEADSPNEEPKQCLSGVRYPGQ</sequence>
<reference evidence="3 4" key="1">
    <citation type="submission" date="2018-06" db="EMBL/GenBank/DDBJ databases">
        <title>Population genomics shows no distinction between pathogenic Candida krusei and environmental Pichia kudriavzevii: One species, four names.</title>
        <authorList>
            <person name="Douglass A.P."/>
            <person name="Offei B."/>
            <person name="Braun-Galleani S."/>
            <person name="Coughlan A.Y."/>
            <person name="Martos A."/>
            <person name="Ortiz-Merino R.A."/>
            <person name="Byrne K.P."/>
            <person name="Wolfe K.H."/>
        </authorList>
    </citation>
    <scope>NUCLEOTIDE SEQUENCE [LARGE SCALE GENOMIC DNA]</scope>
    <source>
        <strain evidence="3 4">CBS573</strain>
    </source>
</reference>
<dbReference type="STRING" id="4909.A0A2U9R8T3"/>
<dbReference type="AlphaFoldDB" id="A0A2U9R8T3"/>
<proteinExistence type="inferred from homology"/>
<dbReference type="PANTHER" id="PTHR10281">
    <property type="entry name" value="MEMBRANE-ASSOCIATED PROGESTERONE RECEPTOR COMPONENT-RELATED"/>
    <property type="match status" value="1"/>
</dbReference>
<keyword evidence="4" id="KW-1185">Reference proteome</keyword>
<dbReference type="InterPro" id="IPR036400">
    <property type="entry name" value="Cyt_B5-like_heme/steroid_sf"/>
</dbReference>
<dbReference type="EMBL" id="CP028776">
    <property type="protein sequence ID" value="AWU77825.1"/>
    <property type="molecule type" value="Genomic_DNA"/>
</dbReference>
<feature type="domain" description="Cytochrome b5 heme-binding" evidence="2">
    <location>
        <begin position="100"/>
        <end position="201"/>
    </location>
</feature>
<accession>A0A2U9R8T3</accession>
<dbReference type="InterPro" id="IPR050577">
    <property type="entry name" value="MAPR/NEUFC/NENF-like"/>
</dbReference>
<organism evidence="3 4">
    <name type="scientific">Pichia kudriavzevii</name>
    <name type="common">Yeast</name>
    <name type="synonym">Issatchenkia orientalis</name>
    <dbReference type="NCBI Taxonomy" id="4909"/>
    <lineage>
        <taxon>Eukaryota</taxon>
        <taxon>Fungi</taxon>
        <taxon>Dikarya</taxon>
        <taxon>Ascomycota</taxon>
        <taxon>Saccharomycotina</taxon>
        <taxon>Pichiomycetes</taxon>
        <taxon>Pichiales</taxon>
        <taxon>Pichiaceae</taxon>
        <taxon>Pichia</taxon>
    </lineage>
</organism>
<evidence type="ECO:0000313" key="3">
    <source>
        <dbReference type="EMBL" id="AWU77825.1"/>
    </source>
</evidence>
<evidence type="ECO:0000259" key="2">
    <source>
        <dbReference type="SMART" id="SM01117"/>
    </source>
</evidence>
<dbReference type="PANTHER" id="PTHR10281:SF76">
    <property type="entry name" value="CALCUTTA CUP-RELATED"/>
    <property type="match status" value="1"/>
</dbReference>
<dbReference type="SMART" id="SM01117">
    <property type="entry name" value="Cyt-b5"/>
    <property type="match status" value="1"/>
</dbReference>
<comment type="similarity">
    <text evidence="1">Belongs to the cytochrome b5 family. MAPR subfamily.</text>
</comment>
<dbReference type="OrthoDB" id="10257697at2759"/>
<dbReference type="GO" id="GO:0016020">
    <property type="term" value="C:membrane"/>
    <property type="evidence" value="ECO:0007669"/>
    <property type="project" value="TreeGrafter"/>
</dbReference>